<accession>A0A419A460</accession>
<dbReference type="OrthoDB" id="5295305at2"/>
<evidence type="ECO:0000313" key="3">
    <source>
        <dbReference type="EMBL" id="RJL08498.1"/>
    </source>
</evidence>
<sequence length="262" mass="27833">MPGSVTGEGALLGPKVTGFTIPPAPGLPLIEAPWARLERLDPARHGAALHDAVAGHDQLWDYMGQGPFADAAEFGHWLEDAAAGADPCFYAIVPADGLGGALGHAAFMRIDRPMGVIEIGNILLSPALQRSRTASAALMAMIGWAFGAGYRRVEWKCNALNLASRRAAMRLGFGFEGVFRQHMIVKGRNRDTAWFAITDADWPALSRAWAAWLDAANFDASGRQRQSLSALTAAALPDRIADPLPAIPTSRPPRPGGPGPAR</sequence>
<dbReference type="RefSeq" id="WP_119899430.1">
    <property type="nucleotide sequence ID" value="NZ_QNRC01000027.1"/>
</dbReference>
<dbReference type="PANTHER" id="PTHR43441:SF2">
    <property type="entry name" value="FAMILY ACETYLTRANSFERASE, PUTATIVE (AFU_ORTHOLOGUE AFUA_7G00850)-RELATED"/>
    <property type="match status" value="1"/>
</dbReference>
<keyword evidence="4" id="KW-1185">Reference proteome</keyword>
<gene>
    <name evidence="3" type="ORF">D3P05_16010</name>
</gene>
<evidence type="ECO:0000259" key="2">
    <source>
        <dbReference type="PROSITE" id="PS51186"/>
    </source>
</evidence>
<dbReference type="Gene3D" id="3.40.630.30">
    <property type="match status" value="1"/>
</dbReference>
<protein>
    <submittedName>
        <fullName evidence="3">N-acetyltransferase</fullName>
    </submittedName>
</protein>
<dbReference type="GO" id="GO:0008999">
    <property type="term" value="F:protein-N-terminal-alanine acetyltransferase activity"/>
    <property type="evidence" value="ECO:0007669"/>
    <property type="project" value="TreeGrafter"/>
</dbReference>
<comment type="caution">
    <text evidence="3">The sequence shown here is derived from an EMBL/GenBank/DDBJ whole genome shotgun (WGS) entry which is preliminary data.</text>
</comment>
<dbReference type="EMBL" id="QZEW01000074">
    <property type="protein sequence ID" value="RJL08498.1"/>
    <property type="molecule type" value="Genomic_DNA"/>
</dbReference>
<keyword evidence="3" id="KW-0808">Transferase</keyword>
<dbReference type="GO" id="GO:1990189">
    <property type="term" value="F:protein N-terminal-serine acetyltransferase activity"/>
    <property type="evidence" value="ECO:0007669"/>
    <property type="project" value="TreeGrafter"/>
</dbReference>
<feature type="compositionally biased region" description="Pro residues" evidence="1">
    <location>
        <begin position="250"/>
        <end position="262"/>
    </location>
</feature>
<dbReference type="SUPFAM" id="SSF55729">
    <property type="entry name" value="Acyl-CoA N-acyltransferases (Nat)"/>
    <property type="match status" value="1"/>
</dbReference>
<dbReference type="PANTHER" id="PTHR43441">
    <property type="entry name" value="RIBOSOMAL-PROTEIN-SERINE ACETYLTRANSFERASE"/>
    <property type="match status" value="1"/>
</dbReference>
<feature type="domain" description="N-acetyltransferase" evidence="2">
    <location>
        <begin position="38"/>
        <end position="191"/>
    </location>
</feature>
<reference evidence="4" key="1">
    <citation type="submission" date="2018-09" db="EMBL/GenBank/DDBJ databases">
        <title>Paracoccus onubensis nov. sp. a moderate halophilic bacterium isolated from Gruta de las Maravillas (Aracena, Spain).</title>
        <authorList>
            <person name="Jurado V."/>
            <person name="Gutierrez-Patricio S."/>
            <person name="Gonzalez-Pimentel J.L."/>
            <person name="Miller A.Z."/>
            <person name="Laiz L."/>
            <person name="Saiz-Jimenez C."/>
        </authorList>
    </citation>
    <scope>NUCLEOTIDE SEQUENCE [LARGE SCALE GENOMIC DNA]</scope>
    <source>
        <strain evidence="4">DSM 26381</strain>
    </source>
</reference>
<dbReference type="InterPro" id="IPR016181">
    <property type="entry name" value="Acyl_CoA_acyltransferase"/>
</dbReference>
<feature type="region of interest" description="Disordered" evidence="1">
    <location>
        <begin position="241"/>
        <end position="262"/>
    </location>
</feature>
<dbReference type="PROSITE" id="PS51186">
    <property type="entry name" value="GNAT"/>
    <property type="match status" value="1"/>
</dbReference>
<organism evidence="3 4">
    <name type="scientific">Paracoccus siganidrum</name>
    <dbReference type="NCBI Taxonomy" id="1276757"/>
    <lineage>
        <taxon>Bacteria</taxon>
        <taxon>Pseudomonadati</taxon>
        <taxon>Pseudomonadota</taxon>
        <taxon>Alphaproteobacteria</taxon>
        <taxon>Rhodobacterales</taxon>
        <taxon>Paracoccaceae</taxon>
        <taxon>Paracoccus</taxon>
    </lineage>
</organism>
<dbReference type="Pfam" id="PF13302">
    <property type="entry name" value="Acetyltransf_3"/>
    <property type="match status" value="1"/>
</dbReference>
<dbReference type="InterPro" id="IPR000182">
    <property type="entry name" value="GNAT_dom"/>
</dbReference>
<evidence type="ECO:0000313" key="4">
    <source>
        <dbReference type="Proteomes" id="UP000283587"/>
    </source>
</evidence>
<dbReference type="AlphaFoldDB" id="A0A419A460"/>
<evidence type="ECO:0000256" key="1">
    <source>
        <dbReference type="SAM" id="MobiDB-lite"/>
    </source>
</evidence>
<dbReference type="Proteomes" id="UP000283587">
    <property type="component" value="Unassembled WGS sequence"/>
</dbReference>
<proteinExistence type="predicted"/>
<name>A0A419A460_9RHOB</name>
<dbReference type="InterPro" id="IPR051908">
    <property type="entry name" value="Ribosomal_N-acetyltransferase"/>
</dbReference>